<geneLocation type="chloroplast" evidence="1"/>
<dbReference type="AlphaFoldDB" id="A0A4D6SW46"/>
<keyword evidence="1" id="KW-0934">Plastid</keyword>
<gene>
    <name evidence="1" type="primary">psaJ</name>
</gene>
<organism evidence="1">
    <name type="scientific">Paeonia suffruticosa</name>
    <name type="common">Tree peony</name>
    <name type="synonym">Paeonia moutan</name>
    <dbReference type="NCBI Taxonomy" id="45171"/>
    <lineage>
        <taxon>Eukaryota</taxon>
        <taxon>Viridiplantae</taxon>
        <taxon>Streptophyta</taxon>
        <taxon>Embryophyta</taxon>
        <taxon>Tracheophyta</taxon>
        <taxon>Spermatophyta</taxon>
        <taxon>Magnoliopsida</taxon>
        <taxon>eudicotyledons</taxon>
        <taxon>Gunneridae</taxon>
        <taxon>Pentapetalae</taxon>
        <taxon>Saxifragales</taxon>
        <taxon>Paeoniaceae</taxon>
        <taxon>Paeonia</taxon>
    </lineage>
</organism>
<reference evidence="1" key="1">
    <citation type="journal article" date="2019" name="Mitochondrial DNA Part B Resour">
        <title>The complete chloroplast genome of Paeonia suffruticosa Andrew (Paeoniaceae).</title>
        <authorList>
            <person name="Park J.H."/>
            <person name="Chung H."/>
            <person name="Yoon K.H."/>
            <person name="Park S.H."/>
            <person name="Gil J."/>
            <person name="Lee J."/>
            <person name="Lee Y."/>
        </authorList>
    </citation>
    <scope>NUCLEOTIDE SEQUENCE</scope>
</reference>
<proteinExistence type="predicted"/>
<accession>A0A4D6SW46</accession>
<keyword evidence="1" id="KW-0150">Chloroplast</keyword>
<sequence length="66" mass="7656">MSYNKERRRIFNARSKNISLCGAGTKCSMVRVFSRFIDRDQSSIPGCVNVPLFFILVIDVRRIEED</sequence>
<dbReference type="EMBL" id="MH793271">
    <property type="protein sequence ID" value="QCG69930.1"/>
    <property type="molecule type" value="Genomic_DNA"/>
</dbReference>
<protein>
    <submittedName>
        <fullName evidence="1">Photosystem I subunit IX</fullName>
    </submittedName>
</protein>
<name>A0A4D6SW46_PAESU</name>
<evidence type="ECO:0000313" key="1">
    <source>
        <dbReference type="EMBL" id="QCG69930.1"/>
    </source>
</evidence>